<reference evidence="5" key="1">
    <citation type="submission" date="2022-06" db="EMBL/GenBank/DDBJ databases">
        <title>Sphingomicrobium sedimins sp. nov., a marine bacterium isolated from tidal flat.</title>
        <authorList>
            <person name="Kim C.-H."/>
            <person name="Yoo Y."/>
            <person name="Kim J.-J."/>
        </authorList>
    </citation>
    <scope>NUCLEOTIDE SEQUENCE</scope>
    <source>
        <strain evidence="5">GRR-S6-50</strain>
    </source>
</reference>
<comment type="caution">
    <text evidence="5">The sequence shown here is derived from an EMBL/GenBank/DDBJ whole genome shotgun (WGS) entry which is preliminary data.</text>
</comment>
<dbReference type="SUPFAM" id="SSF51569">
    <property type="entry name" value="Aldolase"/>
    <property type="match status" value="1"/>
</dbReference>
<evidence type="ECO:0000313" key="6">
    <source>
        <dbReference type="Proteomes" id="UP001155128"/>
    </source>
</evidence>
<evidence type="ECO:0000313" key="5">
    <source>
        <dbReference type="EMBL" id="MCM8558268.1"/>
    </source>
</evidence>
<dbReference type="Pfam" id="PF01474">
    <property type="entry name" value="DAHP_synth_2"/>
    <property type="match status" value="2"/>
</dbReference>
<feature type="binding site" evidence="3">
    <location>
        <position position="279"/>
    </location>
    <ligand>
        <name>phosphoenolpyruvate</name>
        <dbReference type="ChEBI" id="CHEBI:58702"/>
    </ligand>
</feature>
<dbReference type="EC" id="2.5.1.54" evidence="4"/>
<keyword evidence="2 4" id="KW-0808">Transferase</keyword>
<keyword evidence="3" id="KW-0170">Cobalt</keyword>
<evidence type="ECO:0000256" key="2">
    <source>
        <dbReference type="ARBA" id="ARBA00022679"/>
    </source>
</evidence>
<evidence type="ECO:0000256" key="1">
    <source>
        <dbReference type="ARBA" id="ARBA00008911"/>
    </source>
</evidence>
<keyword evidence="3" id="KW-0104">Cadmium</keyword>
<dbReference type="InterPro" id="IPR002480">
    <property type="entry name" value="DAHP_synth_2"/>
</dbReference>
<comment type="catalytic activity">
    <reaction evidence="4">
        <text>D-erythrose 4-phosphate + phosphoenolpyruvate + H2O = 7-phospho-2-dehydro-3-deoxy-D-arabino-heptonate + phosphate</text>
        <dbReference type="Rhea" id="RHEA:14717"/>
        <dbReference type="ChEBI" id="CHEBI:15377"/>
        <dbReference type="ChEBI" id="CHEBI:16897"/>
        <dbReference type="ChEBI" id="CHEBI:43474"/>
        <dbReference type="ChEBI" id="CHEBI:58394"/>
        <dbReference type="ChEBI" id="CHEBI:58702"/>
        <dbReference type="EC" id="2.5.1.54"/>
    </reaction>
</comment>
<name>A0A9X2EHR6_9SPHN</name>
<evidence type="ECO:0000256" key="3">
    <source>
        <dbReference type="PIRSR" id="PIRSR602480-1"/>
    </source>
</evidence>
<protein>
    <recommendedName>
        <fullName evidence="4">Phospho-2-dehydro-3-deoxyheptonate aldolase</fullName>
        <ecNumber evidence="4">2.5.1.54</ecNumber>
    </recommendedName>
</protein>
<dbReference type="PANTHER" id="PTHR21337:SF0">
    <property type="entry name" value="PHOSPHO-2-DEHYDRO-3-DEOXYHEPTONATE ALDOLASE"/>
    <property type="match status" value="1"/>
</dbReference>
<keyword evidence="6" id="KW-1185">Reference proteome</keyword>
<dbReference type="GO" id="GO:0003849">
    <property type="term" value="F:3-deoxy-7-phosphoheptulonate synthase activity"/>
    <property type="evidence" value="ECO:0007669"/>
    <property type="project" value="UniProtKB-EC"/>
</dbReference>
<gene>
    <name evidence="5" type="ORF">NDO55_10610</name>
</gene>
<dbReference type="Proteomes" id="UP001155128">
    <property type="component" value="Unassembled WGS sequence"/>
</dbReference>
<organism evidence="5 6">
    <name type="scientific">Sphingomicrobium sediminis</name>
    <dbReference type="NCBI Taxonomy" id="2950949"/>
    <lineage>
        <taxon>Bacteria</taxon>
        <taxon>Pseudomonadati</taxon>
        <taxon>Pseudomonadota</taxon>
        <taxon>Alphaproteobacteria</taxon>
        <taxon>Sphingomonadales</taxon>
        <taxon>Sphingomonadaceae</taxon>
        <taxon>Sphingomicrobium</taxon>
    </lineage>
</organism>
<feature type="binding site" evidence="3">
    <location>
        <position position="380"/>
    </location>
    <ligand>
        <name>Mn(2+)</name>
        <dbReference type="ChEBI" id="CHEBI:29035"/>
    </ligand>
</feature>
<dbReference type="PANTHER" id="PTHR21337">
    <property type="entry name" value="PHOSPHO-2-DEHYDRO-3-DEOXYHEPTONATE ALDOLASE 1, 2"/>
    <property type="match status" value="1"/>
</dbReference>
<keyword evidence="3" id="KW-0464">Manganese</keyword>
<dbReference type="AlphaFoldDB" id="A0A9X2EHR6"/>
<sequence>MKTPMNRHFTPTMADWKPDSWRAFPARQLPSYADAAALADVEARLASARPVVKIHGIEALARDLGGVAKGNNFLLQGGDCAENFDDAVADRVSRLAGLFDDMAAMIEDSDGRDVVRVARIAGQFAKPRSAPTETRGSVELPAYRGDIINGQGFSAATRAHDPQRMIRAHVQSVGTAATLKAARDGLAPIYTSHEALLLPYEEALTRKGEDGRWWATSGHLLWLGDRTRQLDGAHVAYLSGIANPVGIKCGPSIETDEMTALIDRLDPEARAGKLVLIVRLGADQIEAYLPRLLKAARGRDLVWIVDPMHGNTEKVGTRKLRRYDAVLAEARAFFRILREHGLVPGGVHLEMSPDPVTECLGGGGPAEVADLDRAYRTACDPRLNGDQALRFTKDLMATS</sequence>
<proteinExistence type="inferred from homology"/>
<evidence type="ECO:0000256" key="4">
    <source>
        <dbReference type="RuleBase" id="RU363071"/>
    </source>
</evidence>
<dbReference type="GO" id="GO:0009073">
    <property type="term" value="P:aromatic amino acid family biosynthetic process"/>
    <property type="evidence" value="ECO:0007669"/>
    <property type="project" value="InterPro"/>
</dbReference>
<dbReference type="Gene3D" id="3.20.20.70">
    <property type="entry name" value="Aldolase class I"/>
    <property type="match status" value="1"/>
</dbReference>
<dbReference type="EMBL" id="JAMSHT010000001">
    <property type="protein sequence ID" value="MCM8558268.1"/>
    <property type="molecule type" value="Genomic_DNA"/>
</dbReference>
<accession>A0A9X2EHR6</accession>
<dbReference type="InterPro" id="IPR013785">
    <property type="entry name" value="Aldolase_TIM"/>
</dbReference>
<dbReference type="RefSeq" id="WP_252115050.1">
    <property type="nucleotide sequence ID" value="NZ_JAMSHT010000001.1"/>
</dbReference>
<feature type="binding site" evidence="3">
    <location>
        <position position="350"/>
    </location>
    <ligand>
        <name>Mn(2+)</name>
        <dbReference type="ChEBI" id="CHEBI:29035"/>
    </ligand>
</feature>
<feature type="binding site" evidence="3">
    <location>
        <position position="119"/>
    </location>
    <ligand>
        <name>phosphoenolpyruvate</name>
        <dbReference type="ChEBI" id="CHEBI:58702"/>
    </ligand>
</feature>
<feature type="binding site" evidence="3">
    <location>
        <position position="248"/>
    </location>
    <ligand>
        <name>phosphoenolpyruvate</name>
        <dbReference type="ChEBI" id="CHEBI:58702"/>
    </ligand>
</feature>
<comment type="similarity">
    <text evidence="1 4">Belongs to the class-II DAHP synthase family.</text>
</comment>
<comment type="cofactor">
    <cofactor evidence="3">
        <name>Mn(2+)</name>
        <dbReference type="ChEBI" id="CHEBI:29035"/>
    </cofactor>
    <cofactor evidence="3">
        <name>Co(2+)</name>
        <dbReference type="ChEBI" id="CHEBI:48828"/>
    </cofactor>
    <cofactor evidence="3">
        <name>Cd(2+)</name>
        <dbReference type="ChEBI" id="CHEBI:48775"/>
    </cofactor>
    <text evidence="3">Binds 1 divalent cation per subunit. The enzyme is active with manganese, cobalt or cadmium ions.</text>
</comment>
<feature type="binding site" evidence="3">
    <location>
        <position position="309"/>
    </location>
    <ligand>
        <name>Mn(2+)</name>
        <dbReference type="ChEBI" id="CHEBI:29035"/>
    </ligand>
</feature>
<feature type="binding site" evidence="3">
    <location>
        <position position="80"/>
    </location>
    <ligand>
        <name>Mn(2+)</name>
        <dbReference type="ChEBI" id="CHEBI:29035"/>
    </ligand>
</feature>